<dbReference type="PANTHER" id="PTHR37938">
    <property type="entry name" value="BLL0215 PROTEIN"/>
    <property type="match status" value="1"/>
</dbReference>
<feature type="transmembrane region" description="Helical" evidence="2">
    <location>
        <begin position="43"/>
        <end position="62"/>
    </location>
</feature>
<dbReference type="AlphaFoldDB" id="L9W6B5"/>
<keyword evidence="2" id="KW-0472">Membrane</keyword>
<dbReference type="eggNOG" id="arCOG04619">
    <property type="taxonomic scope" value="Archaea"/>
</dbReference>
<dbReference type="InterPro" id="IPR005182">
    <property type="entry name" value="YdbS-like_PH"/>
</dbReference>
<gene>
    <name evidence="4" type="ORF">C495_12500</name>
</gene>
<dbReference type="Proteomes" id="UP000011661">
    <property type="component" value="Unassembled WGS sequence"/>
</dbReference>
<evidence type="ECO:0000313" key="5">
    <source>
        <dbReference type="Proteomes" id="UP000011661"/>
    </source>
</evidence>
<feature type="region of interest" description="Disordered" evidence="1">
    <location>
        <begin position="204"/>
        <end position="244"/>
    </location>
</feature>
<keyword evidence="5" id="KW-1185">Reference proteome</keyword>
<dbReference type="PANTHER" id="PTHR37938:SF1">
    <property type="entry name" value="BLL0215 PROTEIN"/>
    <property type="match status" value="1"/>
</dbReference>
<evidence type="ECO:0000256" key="2">
    <source>
        <dbReference type="SAM" id="Phobius"/>
    </source>
</evidence>
<accession>L9W6B5</accession>
<sequence length="244" mass="26329">MLFSSLCVLERMTGLFDEADLEWLSLDSDESVLWAGSPDRRTIMPTVLLLALPVAALAVVPFNAVAGLALAAVLGAVTVPIVGWAVLWIRSTDYVVTSAGLYEKQGVFSRDVKRIDFEKVQNTSYSQSALGTRFGYGHVEVSSAGGAGVEMRFRSVPEPRSVQQLISSHVSRGTDTARPATADPTDEVLAEILHELQAIRTLLEEETDVRGTTTDERRSLTESQPEATASDDGALERGCADSNK</sequence>
<dbReference type="PATRIC" id="fig|1230460.4.peg.2544"/>
<evidence type="ECO:0000256" key="1">
    <source>
        <dbReference type="SAM" id="MobiDB-lite"/>
    </source>
</evidence>
<dbReference type="STRING" id="1230460.C495_12500"/>
<protein>
    <recommendedName>
        <fullName evidence="3">YdbS-like PH domain-containing protein</fullName>
    </recommendedName>
</protein>
<organism evidence="4 5">
    <name type="scientific">Natronorubrum sulfidifaciens JCM 14089</name>
    <dbReference type="NCBI Taxonomy" id="1230460"/>
    <lineage>
        <taxon>Archaea</taxon>
        <taxon>Methanobacteriati</taxon>
        <taxon>Methanobacteriota</taxon>
        <taxon>Stenosarchaea group</taxon>
        <taxon>Halobacteria</taxon>
        <taxon>Halobacteriales</taxon>
        <taxon>Natrialbaceae</taxon>
        <taxon>Natronorubrum</taxon>
    </lineage>
</organism>
<dbReference type="Pfam" id="PF03703">
    <property type="entry name" value="bPH_2"/>
    <property type="match status" value="1"/>
</dbReference>
<comment type="caution">
    <text evidence="4">The sequence shown here is derived from an EMBL/GenBank/DDBJ whole genome shotgun (WGS) entry which is preliminary data.</text>
</comment>
<feature type="compositionally biased region" description="Basic and acidic residues" evidence="1">
    <location>
        <begin position="234"/>
        <end position="244"/>
    </location>
</feature>
<name>L9W6B5_9EURY</name>
<keyword evidence="2" id="KW-0812">Transmembrane</keyword>
<dbReference type="EMBL" id="AOHX01000041">
    <property type="protein sequence ID" value="ELY43883.1"/>
    <property type="molecule type" value="Genomic_DNA"/>
</dbReference>
<feature type="domain" description="YdbS-like PH" evidence="3">
    <location>
        <begin position="90"/>
        <end position="166"/>
    </location>
</feature>
<keyword evidence="2" id="KW-1133">Transmembrane helix</keyword>
<evidence type="ECO:0000259" key="3">
    <source>
        <dbReference type="Pfam" id="PF03703"/>
    </source>
</evidence>
<evidence type="ECO:0000313" key="4">
    <source>
        <dbReference type="EMBL" id="ELY43883.1"/>
    </source>
</evidence>
<feature type="transmembrane region" description="Helical" evidence="2">
    <location>
        <begin position="68"/>
        <end position="89"/>
    </location>
</feature>
<reference evidence="4 5" key="1">
    <citation type="journal article" date="2014" name="PLoS Genet.">
        <title>Phylogenetically driven sequencing of extremely halophilic archaea reveals strategies for static and dynamic osmo-response.</title>
        <authorList>
            <person name="Becker E.A."/>
            <person name="Seitzer P.M."/>
            <person name="Tritt A."/>
            <person name="Larsen D."/>
            <person name="Krusor M."/>
            <person name="Yao A.I."/>
            <person name="Wu D."/>
            <person name="Madern D."/>
            <person name="Eisen J.A."/>
            <person name="Darling A.E."/>
            <person name="Facciotti M.T."/>
        </authorList>
    </citation>
    <scope>NUCLEOTIDE SEQUENCE [LARGE SCALE GENOMIC DNA]</scope>
    <source>
        <strain evidence="4 5">JCM 14089</strain>
    </source>
</reference>
<proteinExistence type="predicted"/>